<comment type="caution">
    <text evidence="2">The sequence shown here is derived from an EMBL/GenBank/DDBJ whole genome shotgun (WGS) entry which is preliminary data.</text>
</comment>
<dbReference type="Proteomes" id="UP000706124">
    <property type="component" value="Unassembled WGS sequence"/>
</dbReference>
<gene>
    <name evidence="2" type="ORF">E4U60_005710</name>
</gene>
<dbReference type="EMBL" id="SRPO01000051">
    <property type="protein sequence ID" value="KAG5944768.1"/>
    <property type="molecule type" value="Genomic_DNA"/>
</dbReference>
<sequence length="90" mass="9822">MSAHERQAVAPCPKPDPDWVLRPLVGHHGIDSVKFVALHSPPSHLGFGFLGQYYEPAPHWPYLRYNAGQSAGSSDGPPRAFRCAPSSDTE</sequence>
<evidence type="ECO:0000313" key="2">
    <source>
        <dbReference type="EMBL" id="KAG5944768.1"/>
    </source>
</evidence>
<accession>A0A9P7MG94</accession>
<name>A0A9P7MG94_9HYPO</name>
<dbReference type="AlphaFoldDB" id="A0A9P7MG94"/>
<organism evidence="2 3">
    <name type="scientific">Claviceps pazoutovae</name>
    <dbReference type="NCBI Taxonomy" id="1649127"/>
    <lineage>
        <taxon>Eukaryota</taxon>
        <taxon>Fungi</taxon>
        <taxon>Dikarya</taxon>
        <taxon>Ascomycota</taxon>
        <taxon>Pezizomycotina</taxon>
        <taxon>Sordariomycetes</taxon>
        <taxon>Hypocreomycetidae</taxon>
        <taxon>Hypocreales</taxon>
        <taxon>Clavicipitaceae</taxon>
        <taxon>Claviceps</taxon>
    </lineage>
</organism>
<evidence type="ECO:0000256" key="1">
    <source>
        <dbReference type="SAM" id="MobiDB-lite"/>
    </source>
</evidence>
<protein>
    <submittedName>
        <fullName evidence="2">Uncharacterized protein</fullName>
    </submittedName>
</protein>
<proteinExistence type="predicted"/>
<reference evidence="2 3" key="1">
    <citation type="journal article" date="2020" name="bioRxiv">
        <title>Whole genome comparisons of ergot fungi reveals the divergence and evolution of species within the genus Claviceps are the result of varying mechanisms driving genome evolution and host range expansion.</title>
        <authorList>
            <person name="Wyka S.A."/>
            <person name="Mondo S.J."/>
            <person name="Liu M."/>
            <person name="Dettman J."/>
            <person name="Nalam V."/>
            <person name="Broders K.D."/>
        </authorList>
    </citation>
    <scope>NUCLEOTIDE SEQUENCE [LARGE SCALE GENOMIC DNA]</scope>
    <source>
        <strain evidence="2 3">CCC 1485</strain>
    </source>
</reference>
<feature type="region of interest" description="Disordered" evidence="1">
    <location>
        <begin position="67"/>
        <end position="90"/>
    </location>
</feature>
<keyword evidence="3" id="KW-1185">Reference proteome</keyword>
<evidence type="ECO:0000313" key="3">
    <source>
        <dbReference type="Proteomes" id="UP000706124"/>
    </source>
</evidence>